<dbReference type="Proteomes" id="UP000515317">
    <property type="component" value="Chromosome"/>
</dbReference>
<organism evidence="2 3">
    <name type="scientific">Terrihabitans soli</name>
    <dbReference type="NCBI Taxonomy" id="708113"/>
    <lineage>
        <taxon>Bacteria</taxon>
        <taxon>Pseudomonadati</taxon>
        <taxon>Pseudomonadota</taxon>
        <taxon>Alphaproteobacteria</taxon>
        <taxon>Hyphomicrobiales</taxon>
        <taxon>Terrihabitans</taxon>
    </lineage>
</organism>
<dbReference type="NCBIfam" id="TIGR03725">
    <property type="entry name" value="T6A_YeaZ"/>
    <property type="match status" value="1"/>
</dbReference>
<reference evidence="2 3" key="1">
    <citation type="submission" date="2020-08" db="EMBL/GenBank/DDBJ databases">
        <title>Genome sequence of Rhizobiales bacterium strain IZ6.</title>
        <authorList>
            <person name="Nakai R."/>
            <person name="Naganuma T."/>
        </authorList>
    </citation>
    <scope>NUCLEOTIDE SEQUENCE [LARGE SCALE GENOMIC DNA]</scope>
    <source>
        <strain evidence="2 3">IZ6</strain>
    </source>
</reference>
<proteinExistence type="predicted"/>
<accession>A0A6S6QN04</accession>
<dbReference type="InterPro" id="IPR000905">
    <property type="entry name" value="Gcp-like_dom"/>
</dbReference>
<dbReference type="SUPFAM" id="SSF53067">
    <property type="entry name" value="Actin-like ATPase domain"/>
    <property type="match status" value="2"/>
</dbReference>
<dbReference type="GO" id="GO:0005829">
    <property type="term" value="C:cytosol"/>
    <property type="evidence" value="ECO:0007669"/>
    <property type="project" value="TreeGrafter"/>
</dbReference>
<dbReference type="AlphaFoldDB" id="A0A6S6QN04"/>
<dbReference type="GO" id="GO:0016740">
    <property type="term" value="F:transferase activity"/>
    <property type="evidence" value="ECO:0007669"/>
    <property type="project" value="UniProtKB-KW"/>
</dbReference>
<evidence type="ECO:0000313" key="3">
    <source>
        <dbReference type="Proteomes" id="UP000515317"/>
    </source>
</evidence>
<keyword evidence="2" id="KW-0808">Transferase</keyword>
<evidence type="ECO:0000259" key="1">
    <source>
        <dbReference type="Pfam" id="PF00814"/>
    </source>
</evidence>
<dbReference type="InterPro" id="IPR043129">
    <property type="entry name" value="ATPase_NBD"/>
</dbReference>
<keyword evidence="3" id="KW-1185">Reference proteome</keyword>
<gene>
    <name evidence="2" type="ORF">IZ6_00320</name>
</gene>
<name>A0A6S6QN04_9HYPH</name>
<dbReference type="EMBL" id="AP023361">
    <property type="protein sequence ID" value="BCJ89297.1"/>
    <property type="molecule type" value="Genomic_DNA"/>
</dbReference>
<dbReference type="InterPro" id="IPR022496">
    <property type="entry name" value="T6A_TsaB"/>
</dbReference>
<dbReference type="GO" id="GO:0002949">
    <property type="term" value="P:tRNA threonylcarbamoyladenosine modification"/>
    <property type="evidence" value="ECO:0007669"/>
    <property type="project" value="InterPro"/>
</dbReference>
<protein>
    <submittedName>
        <fullName evidence="2">tRNA (Adenosine(37)-N6)-threonylcarbamoyltransferase complex dimerization subunit type 1 TsaB</fullName>
    </submittedName>
</protein>
<dbReference type="KEGG" id="tso:IZ6_00320"/>
<feature type="domain" description="Gcp-like" evidence="1">
    <location>
        <begin position="34"/>
        <end position="126"/>
    </location>
</feature>
<sequence>MRVLAIDTALAACSVALIDTSPDRVIARASLPMERGHAEALLPMIDQVVGGSAGLNGIDRLAVTTGPGSFTGIRVGLSAARGLSLATRKPLVGVTTLIALVAPALALTDGRAVAAAIDARHGRVFFQIFAPSGLGLVPARVLTAKEAARMAGEGSVRLVGSGAAIVQEASKIKHEIVPDSFAPDPVWLARLGASAPVPERLPRPVYLRPADATPPASGQIPRV</sequence>
<dbReference type="RefSeq" id="WP_222876025.1">
    <property type="nucleotide sequence ID" value="NZ_AP023361.1"/>
</dbReference>
<dbReference type="PANTHER" id="PTHR11735:SF11">
    <property type="entry name" value="TRNA THREONYLCARBAMOYLADENOSINE BIOSYNTHESIS PROTEIN TSAB"/>
    <property type="match status" value="1"/>
</dbReference>
<dbReference type="Pfam" id="PF00814">
    <property type="entry name" value="TsaD"/>
    <property type="match status" value="1"/>
</dbReference>
<dbReference type="PANTHER" id="PTHR11735">
    <property type="entry name" value="TRNA N6-ADENOSINE THREONYLCARBAMOYLTRANSFERASE"/>
    <property type="match status" value="1"/>
</dbReference>
<dbReference type="Gene3D" id="3.30.420.40">
    <property type="match status" value="2"/>
</dbReference>
<evidence type="ECO:0000313" key="2">
    <source>
        <dbReference type="EMBL" id="BCJ89297.1"/>
    </source>
</evidence>